<keyword evidence="2" id="KW-0732">Signal</keyword>
<dbReference type="Gene3D" id="3.40.190.150">
    <property type="entry name" value="Bordetella uptake gene, domain 1"/>
    <property type="match status" value="1"/>
</dbReference>
<dbReference type="OrthoDB" id="8630376at2"/>
<organism evidence="3 4">
    <name type="scientific">Bordetella genomosp. 4</name>
    <dbReference type="NCBI Taxonomy" id="463044"/>
    <lineage>
        <taxon>Bacteria</taxon>
        <taxon>Pseudomonadati</taxon>
        <taxon>Pseudomonadota</taxon>
        <taxon>Betaproteobacteria</taxon>
        <taxon>Burkholderiales</taxon>
        <taxon>Alcaligenaceae</taxon>
        <taxon>Bordetella</taxon>
    </lineage>
</organism>
<dbReference type="PROSITE" id="PS51257">
    <property type="entry name" value="PROKAR_LIPOPROTEIN"/>
    <property type="match status" value="1"/>
</dbReference>
<reference evidence="3 4" key="1">
    <citation type="submission" date="2017-05" db="EMBL/GenBank/DDBJ databases">
        <title>Complete and WGS of Bordetella genogroups.</title>
        <authorList>
            <person name="Spilker T."/>
            <person name="LiPuma J."/>
        </authorList>
    </citation>
    <scope>NUCLEOTIDE SEQUENCE [LARGE SCALE GENOMIC DNA]</scope>
    <source>
        <strain evidence="3 4">AU9919</strain>
    </source>
</reference>
<name>A0A261U1X0_9BORD</name>
<keyword evidence="4" id="KW-1185">Reference proteome</keyword>
<gene>
    <name evidence="3" type="ORF">CAL20_10375</name>
</gene>
<dbReference type="InterPro" id="IPR042100">
    <property type="entry name" value="Bug_dom1"/>
</dbReference>
<dbReference type="SUPFAM" id="SSF53850">
    <property type="entry name" value="Periplasmic binding protein-like II"/>
    <property type="match status" value="1"/>
</dbReference>
<evidence type="ECO:0000313" key="3">
    <source>
        <dbReference type="EMBL" id="OZI55869.1"/>
    </source>
</evidence>
<sequence length="328" mass="34500">MLPKVFLLACRTTALCLVALLACGWPAQSRADYPDRSIVIMVGFAPGGGTDTVARVLARELGSQLKQSVVVENKPGAAGAIAAAQVSRAPADGYTLLLSDPAFVVNTALTDNIGYDLKNGFAPVSTVTMSPLVLVVPPSSKASNVANLSTIASQQPGGLNFASSGVGTTPHLAAEMLRFATNAPFTHVPYKSTALAMTDLAAGQLDFSFATIASAKPFIQKNSVRVIATTGLKRSSLFPDIPTVAERFPNFEVQFWTGLFAPAGTPPDIVNRLNSAVKAALSNPEAIKSLEQTGGIATHLSVEKSTQFFDSELQRWTALIQKAKIKPE</sequence>
<protein>
    <recommendedName>
        <fullName evidence="5">LacI family transcriptional regulator</fullName>
    </recommendedName>
</protein>
<dbReference type="Proteomes" id="UP000216885">
    <property type="component" value="Unassembled WGS sequence"/>
</dbReference>
<evidence type="ECO:0000256" key="2">
    <source>
        <dbReference type="SAM" id="SignalP"/>
    </source>
</evidence>
<evidence type="ECO:0000313" key="4">
    <source>
        <dbReference type="Proteomes" id="UP000216885"/>
    </source>
</evidence>
<dbReference type="Gene3D" id="3.40.190.10">
    <property type="entry name" value="Periplasmic binding protein-like II"/>
    <property type="match status" value="1"/>
</dbReference>
<dbReference type="CDD" id="cd13578">
    <property type="entry name" value="PBP2_Bug27"/>
    <property type="match status" value="1"/>
</dbReference>
<dbReference type="PANTHER" id="PTHR42928">
    <property type="entry name" value="TRICARBOXYLATE-BINDING PROTEIN"/>
    <property type="match status" value="1"/>
</dbReference>
<dbReference type="AlphaFoldDB" id="A0A261U1X0"/>
<dbReference type="EMBL" id="NEVQ01000013">
    <property type="protein sequence ID" value="OZI55869.1"/>
    <property type="molecule type" value="Genomic_DNA"/>
</dbReference>
<evidence type="ECO:0008006" key="5">
    <source>
        <dbReference type="Google" id="ProtNLM"/>
    </source>
</evidence>
<dbReference type="Pfam" id="PF03401">
    <property type="entry name" value="TctC"/>
    <property type="match status" value="1"/>
</dbReference>
<evidence type="ECO:0000256" key="1">
    <source>
        <dbReference type="ARBA" id="ARBA00006987"/>
    </source>
</evidence>
<proteinExistence type="inferred from homology"/>
<accession>A0A261U1X0</accession>
<dbReference type="InterPro" id="IPR005064">
    <property type="entry name" value="BUG"/>
</dbReference>
<comment type="caution">
    <text evidence="3">The sequence shown here is derived from an EMBL/GenBank/DDBJ whole genome shotgun (WGS) entry which is preliminary data.</text>
</comment>
<dbReference type="PIRSF" id="PIRSF017082">
    <property type="entry name" value="YflP"/>
    <property type="match status" value="1"/>
</dbReference>
<comment type="similarity">
    <text evidence="1">Belongs to the UPF0065 (bug) family.</text>
</comment>
<feature type="signal peptide" evidence="2">
    <location>
        <begin position="1"/>
        <end position="31"/>
    </location>
</feature>
<feature type="chain" id="PRO_5011994829" description="LacI family transcriptional regulator" evidence="2">
    <location>
        <begin position="32"/>
        <end position="328"/>
    </location>
</feature>
<dbReference type="PANTHER" id="PTHR42928:SF5">
    <property type="entry name" value="BLR1237 PROTEIN"/>
    <property type="match status" value="1"/>
</dbReference>